<sequence length="414" mass="46160">MLSSTRTRIRAIRRQCPHRRGVAYSSKVRAFPFVVSPEEAKVDLSNNAFMARGFLKKISNRFPPVLEPAKLVPVYFPAWLIDAEIDVKATASAETESEDEYVSANFINSYVPGYLLDDLSSTSFLAPTLNIDKTVPFSAELETQFDTPISCLPFKTDPFSVLDLAKSLPSEHCHITPDLRIHPSTIQANLICAYPVLIPLYLAQYRGKASGVLQKVVTVVLQAHCEKGTILWGKREELFDIEHPFVAVPSPQKEAFLKQATERATRLLQRTGLEPPTPFFPVRGDAGNFANIASLATHDTWKLSLKNRFDYIIRWLHGLVSAGPLSLQHTANLDMDDPRIRPFTDEEVGAVRKYMSLGEKRAEVYALNNIVKGFPNRANIDEKLEAIVARAGCPKAGRPLRAGGRSGWNRMATQ</sequence>
<evidence type="ECO:0000313" key="1">
    <source>
        <dbReference type="EMBL" id="KAJ7773234.1"/>
    </source>
</evidence>
<comment type="caution">
    <text evidence="1">The sequence shown here is derived from an EMBL/GenBank/DDBJ whole genome shotgun (WGS) entry which is preliminary data.</text>
</comment>
<dbReference type="EMBL" id="JARKIB010000013">
    <property type="protein sequence ID" value="KAJ7773234.1"/>
    <property type="molecule type" value="Genomic_DNA"/>
</dbReference>
<reference evidence="1" key="1">
    <citation type="submission" date="2023-03" db="EMBL/GenBank/DDBJ databases">
        <title>Massive genome expansion in bonnet fungi (Mycena s.s.) driven by repeated elements and novel gene families across ecological guilds.</title>
        <authorList>
            <consortium name="Lawrence Berkeley National Laboratory"/>
            <person name="Harder C.B."/>
            <person name="Miyauchi S."/>
            <person name="Viragh M."/>
            <person name="Kuo A."/>
            <person name="Thoen E."/>
            <person name="Andreopoulos B."/>
            <person name="Lu D."/>
            <person name="Skrede I."/>
            <person name="Drula E."/>
            <person name="Henrissat B."/>
            <person name="Morin E."/>
            <person name="Kohler A."/>
            <person name="Barry K."/>
            <person name="LaButti K."/>
            <person name="Morin E."/>
            <person name="Salamov A."/>
            <person name="Lipzen A."/>
            <person name="Mereny Z."/>
            <person name="Hegedus B."/>
            <person name="Baldrian P."/>
            <person name="Stursova M."/>
            <person name="Weitz H."/>
            <person name="Taylor A."/>
            <person name="Grigoriev I.V."/>
            <person name="Nagy L.G."/>
            <person name="Martin F."/>
            <person name="Kauserud H."/>
        </authorList>
    </citation>
    <scope>NUCLEOTIDE SEQUENCE</scope>
    <source>
        <strain evidence="1">CBHHK182m</strain>
    </source>
</reference>
<evidence type="ECO:0000313" key="2">
    <source>
        <dbReference type="Proteomes" id="UP001215598"/>
    </source>
</evidence>
<name>A0AAD7JWH4_9AGAR</name>
<accession>A0AAD7JWH4</accession>
<proteinExistence type="predicted"/>
<dbReference type="Proteomes" id="UP001215598">
    <property type="component" value="Unassembled WGS sequence"/>
</dbReference>
<dbReference type="AlphaFoldDB" id="A0AAD7JWH4"/>
<organism evidence="1 2">
    <name type="scientific">Mycena metata</name>
    <dbReference type="NCBI Taxonomy" id="1033252"/>
    <lineage>
        <taxon>Eukaryota</taxon>
        <taxon>Fungi</taxon>
        <taxon>Dikarya</taxon>
        <taxon>Basidiomycota</taxon>
        <taxon>Agaricomycotina</taxon>
        <taxon>Agaricomycetes</taxon>
        <taxon>Agaricomycetidae</taxon>
        <taxon>Agaricales</taxon>
        <taxon>Marasmiineae</taxon>
        <taxon>Mycenaceae</taxon>
        <taxon>Mycena</taxon>
    </lineage>
</organism>
<keyword evidence="2" id="KW-1185">Reference proteome</keyword>
<protein>
    <submittedName>
        <fullName evidence="1">Uncharacterized protein</fullName>
    </submittedName>
</protein>
<gene>
    <name evidence="1" type="ORF">B0H16DRAFT_1511594</name>
</gene>